<organism evidence="2 3">
    <name type="scientific">Fervidicella metallireducens AeB</name>
    <dbReference type="NCBI Taxonomy" id="1403537"/>
    <lineage>
        <taxon>Bacteria</taxon>
        <taxon>Bacillati</taxon>
        <taxon>Bacillota</taxon>
        <taxon>Clostridia</taxon>
        <taxon>Eubacteriales</taxon>
        <taxon>Clostridiaceae</taxon>
        <taxon>Fervidicella</taxon>
    </lineage>
</organism>
<evidence type="ECO:0000313" key="2">
    <source>
        <dbReference type="EMBL" id="EYE89741.1"/>
    </source>
</evidence>
<dbReference type="InterPro" id="IPR014245">
    <property type="entry name" value="Spore_III_AF"/>
</dbReference>
<dbReference type="NCBIfam" id="TIGR02896">
    <property type="entry name" value="spore_III_AF"/>
    <property type="match status" value="1"/>
</dbReference>
<feature type="transmembrane region" description="Helical" evidence="1">
    <location>
        <begin position="38"/>
        <end position="55"/>
    </location>
</feature>
<dbReference type="RefSeq" id="WP_035377487.1">
    <property type="nucleotide sequence ID" value="NZ_AZQP01000002.1"/>
</dbReference>
<keyword evidence="1" id="KW-0472">Membrane</keyword>
<sequence length="191" mass="22557">MIEVIKNWIVSVVTAVIFMVLVDMLLPSNSMKKYAKITTGLIVIIIILTPVFKLFDRNVSIETYVSKYMEDLQQNSTDFENIDLRNKVEKQRMDVFKSNLVKEIEKEIFYSTGKRYEISSINVNEDKDSYEYTKITSIELKQREDTEKVKRVEKIVISQQQDEQEAQKDERVVKLLREKFNVNPETIKFLK</sequence>
<dbReference type="Proteomes" id="UP000019681">
    <property type="component" value="Unassembled WGS sequence"/>
</dbReference>
<evidence type="ECO:0000313" key="3">
    <source>
        <dbReference type="Proteomes" id="UP000019681"/>
    </source>
</evidence>
<accession>A0A017RYS0</accession>
<protein>
    <recommendedName>
        <fullName evidence="4">Stage III sporulation protein AF</fullName>
    </recommendedName>
</protein>
<evidence type="ECO:0008006" key="4">
    <source>
        <dbReference type="Google" id="ProtNLM"/>
    </source>
</evidence>
<proteinExistence type="predicted"/>
<dbReference type="Pfam" id="PF09581">
    <property type="entry name" value="Spore_III_AF"/>
    <property type="match status" value="1"/>
</dbReference>
<evidence type="ECO:0000256" key="1">
    <source>
        <dbReference type="SAM" id="Phobius"/>
    </source>
</evidence>
<reference evidence="2 3" key="1">
    <citation type="journal article" date="2014" name="Genome Announc.">
        <title>Draft Genome Sequence of Fervidicella metallireducens Strain AeBT, an Iron-Reducing Thermoanaerobe from the Great Artesian Basin.</title>
        <authorList>
            <person name="Patel B.K."/>
        </authorList>
    </citation>
    <scope>NUCLEOTIDE SEQUENCE [LARGE SCALE GENOMIC DNA]</scope>
    <source>
        <strain evidence="2 3">AeB</strain>
    </source>
</reference>
<dbReference type="AlphaFoldDB" id="A0A017RYS0"/>
<gene>
    <name evidence="2" type="ORF">Q428_01465</name>
</gene>
<keyword evidence="1" id="KW-1133">Transmembrane helix</keyword>
<name>A0A017RYS0_9CLOT</name>
<feature type="transmembrane region" description="Helical" evidence="1">
    <location>
        <begin position="6"/>
        <end position="26"/>
    </location>
</feature>
<dbReference type="OrthoDB" id="2375554at2"/>
<comment type="caution">
    <text evidence="2">The sequence shown here is derived from an EMBL/GenBank/DDBJ whole genome shotgun (WGS) entry which is preliminary data.</text>
</comment>
<dbReference type="STRING" id="1403537.Q428_01465"/>
<keyword evidence="3" id="KW-1185">Reference proteome</keyword>
<keyword evidence="1" id="KW-0812">Transmembrane</keyword>
<dbReference type="EMBL" id="AZQP01000002">
    <property type="protein sequence ID" value="EYE89741.1"/>
    <property type="molecule type" value="Genomic_DNA"/>
</dbReference>